<feature type="compositionally biased region" description="Polar residues" evidence="1">
    <location>
        <begin position="176"/>
        <end position="185"/>
    </location>
</feature>
<evidence type="ECO:0000313" key="4">
    <source>
        <dbReference type="Proteomes" id="UP001432322"/>
    </source>
</evidence>
<keyword evidence="4" id="KW-1185">Reference proteome</keyword>
<feature type="compositionally biased region" description="Polar residues" evidence="1">
    <location>
        <begin position="151"/>
        <end position="161"/>
    </location>
</feature>
<keyword evidence="2" id="KW-0732">Signal</keyword>
<reference evidence="3" key="1">
    <citation type="submission" date="2023-10" db="EMBL/GenBank/DDBJ databases">
        <title>Genome assembly of Pristionchus species.</title>
        <authorList>
            <person name="Yoshida K."/>
            <person name="Sommer R.J."/>
        </authorList>
    </citation>
    <scope>NUCLEOTIDE SEQUENCE</scope>
    <source>
        <strain evidence="3">RS5133</strain>
    </source>
</reference>
<name>A0AAV5WIA7_9BILA</name>
<feature type="non-terminal residue" evidence="3">
    <location>
        <position position="1"/>
    </location>
</feature>
<protein>
    <submittedName>
        <fullName evidence="3">Uncharacterized protein</fullName>
    </submittedName>
</protein>
<feature type="non-terminal residue" evidence="3">
    <location>
        <position position="185"/>
    </location>
</feature>
<organism evidence="3 4">
    <name type="scientific">Pristionchus fissidentatus</name>
    <dbReference type="NCBI Taxonomy" id="1538716"/>
    <lineage>
        <taxon>Eukaryota</taxon>
        <taxon>Metazoa</taxon>
        <taxon>Ecdysozoa</taxon>
        <taxon>Nematoda</taxon>
        <taxon>Chromadorea</taxon>
        <taxon>Rhabditida</taxon>
        <taxon>Rhabditina</taxon>
        <taxon>Diplogasteromorpha</taxon>
        <taxon>Diplogasteroidea</taxon>
        <taxon>Neodiplogasteridae</taxon>
        <taxon>Pristionchus</taxon>
    </lineage>
</organism>
<feature type="region of interest" description="Disordered" evidence="1">
    <location>
        <begin position="145"/>
        <end position="185"/>
    </location>
</feature>
<evidence type="ECO:0000313" key="3">
    <source>
        <dbReference type="EMBL" id="GMT30651.1"/>
    </source>
</evidence>
<accession>A0AAV5WIA7</accession>
<gene>
    <name evidence="3" type="ORF">PFISCL1PPCAC_21948</name>
</gene>
<dbReference type="EMBL" id="BTSY01000005">
    <property type="protein sequence ID" value="GMT30651.1"/>
    <property type="molecule type" value="Genomic_DNA"/>
</dbReference>
<dbReference type="Proteomes" id="UP001432322">
    <property type="component" value="Unassembled WGS sequence"/>
</dbReference>
<feature type="signal peptide" evidence="2">
    <location>
        <begin position="1"/>
        <end position="15"/>
    </location>
</feature>
<feature type="chain" id="PRO_5043338548" evidence="2">
    <location>
        <begin position="16"/>
        <end position="185"/>
    </location>
</feature>
<sequence>VLLVVALCSVTFIDARKVRLDHNVMCMKADGSRIQMNDVPIHIFYNGKIMATKMAVNGHISNDNHNDVREDGQLLIQYEFSCDPNIGKADLCPGIKQLCAGATQGTKSFNIEYKEANYIGLHGGFCSVDGPNRMGCDVMAKANVPSGEGNSGKNQQISIEQSSVSGGASPPPASGDTANQSPDGA</sequence>
<dbReference type="AlphaFoldDB" id="A0AAV5WIA7"/>
<evidence type="ECO:0000256" key="1">
    <source>
        <dbReference type="SAM" id="MobiDB-lite"/>
    </source>
</evidence>
<proteinExistence type="predicted"/>
<comment type="caution">
    <text evidence="3">The sequence shown here is derived from an EMBL/GenBank/DDBJ whole genome shotgun (WGS) entry which is preliminary data.</text>
</comment>
<evidence type="ECO:0000256" key="2">
    <source>
        <dbReference type="SAM" id="SignalP"/>
    </source>
</evidence>